<dbReference type="Proteomes" id="UP000504634">
    <property type="component" value="Unplaced"/>
</dbReference>
<keyword evidence="2" id="KW-1185">Reference proteome</keyword>
<reference evidence="3" key="1">
    <citation type="submission" date="2025-08" db="UniProtKB">
        <authorList>
            <consortium name="RefSeq"/>
        </authorList>
    </citation>
    <scope>IDENTIFICATION</scope>
    <source>
        <strain evidence="3">11010-0011.00</strain>
        <tissue evidence="3">Whole body</tissue>
    </source>
</reference>
<name>A0A6J2TFF2_DROLE</name>
<proteinExistence type="predicted"/>
<comment type="subcellular location">
    <subcellularLocation>
        <location evidence="1">Nucleus</location>
    </subcellularLocation>
</comment>
<dbReference type="AlphaFoldDB" id="A0A6J2TFF2"/>
<dbReference type="RefSeq" id="XP_030374160.1">
    <property type="nucleotide sequence ID" value="XM_030518300.1"/>
</dbReference>
<dbReference type="InterPro" id="IPR009057">
    <property type="entry name" value="Homeodomain-like_sf"/>
</dbReference>
<protein>
    <submittedName>
        <fullName evidence="3">Uncharacterized protein LOC115623764</fullName>
    </submittedName>
</protein>
<accession>A0A6J2TFF2</accession>
<evidence type="ECO:0000256" key="1">
    <source>
        <dbReference type="ARBA" id="ARBA00004123"/>
    </source>
</evidence>
<dbReference type="GO" id="GO:0005634">
    <property type="term" value="C:nucleus"/>
    <property type="evidence" value="ECO:0007669"/>
    <property type="project" value="UniProtKB-SubCell"/>
</dbReference>
<gene>
    <name evidence="3" type="primary">LOC115623764</name>
</gene>
<evidence type="ECO:0000313" key="3">
    <source>
        <dbReference type="RefSeq" id="XP_030374160.1"/>
    </source>
</evidence>
<evidence type="ECO:0000313" key="2">
    <source>
        <dbReference type="Proteomes" id="UP000504634"/>
    </source>
</evidence>
<organism evidence="2 3">
    <name type="scientific">Drosophila lebanonensis</name>
    <name type="common">Fruit fly</name>
    <name type="synonym">Scaptodrosophila lebanonensis</name>
    <dbReference type="NCBI Taxonomy" id="7225"/>
    <lineage>
        <taxon>Eukaryota</taxon>
        <taxon>Metazoa</taxon>
        <taxon>Ecdysozoa</taxon>
        <taxon>Arthropoda</taxon>
        <taxon>Hexapoda</taxon>
        <taxon>Insecta</taxon>
        <taxon>Pterygota</taxon>
        <taxon>Neoptera</taxon>
        <taxon>Endopterygota</taxon>
        <taxon>Diptera</taxon>
        <taxon>Brachycera</taxon>
        <taxon>Muscomorpha</taxon>
        <taxon>Ephydroidea</taxon>
        <taxon>Drosophilidae</taxon>
        <taxon>Scaptodrosophila</taxon>
    </lineage>
</organism>
<sequence length="128" mass="14774">MDKFQHRRYSIEVLPVEENKVHILGNWKETPMPVYQTTIPKIETIAADPQKFVSTGINPTYVGTKESKYHRPRYSDDFKSMAVQRMLSGEHVMAISMDTGASLSSLYRWKTAVVGSKKWSKFMKARNM</sequence>
<dbReference type="SUPFAM" id="SSF46689">
    <property type="entry name" value="Homeodomain-like"/>
    <property type="match status" value="1"/>
</dbReference>
<dbReference type="GeneID" id="115623764"/>